<evidence type="ECO:0000256" key="1">
    <source>
        <dbReference type="SAM" id="Phobius"/>
    </source>
</evidence>
<keyword evidence="3" id="KW-1185">Reference proteome</keyword>
<dbReference type="EMBL" id="CP042905">
    <property type="protein sequence ID" value="QEE17084.1"/>
    <property type="molecule type" value="Genomic_DNA"/>
</dbReference>
<dbReference type="RefSeq" id="WP_147664003.1">
    <property type="nucleotide sequence ID" value="NZ_CP042905.2"/>
</dbReference>
<keyword evidence="1" id="KW-1133">Transmembrane helix</keyword>
<evidence type="ECO:0000313" key="3">
    <source>
        <dbReference type="Proteomes" id="UP000321408"/>
    </source>
</evidence>
<keyword evidence="1" id="KW-0812">Transmembrane</keyword>
<dbReference type="AlphaFoldDB" id="A0A5B9DD81"/>
<proteinExistence type="predicted"/>
<sequence>METNLILLIISTSIKSVVIFSLGTILLRKWIKQNQKYYTDFPFLNSLGFYFYAIGKLFDIYLYIRFRTNDTTGIISDYQALAFAKARFILSPVIVLIPYVILMLVIWFQGKKKLQIGIGFGWALISIIAVLFAHSYPQLLTINAIIAFPPIFLSIITFGIINHQKRLPQINSLILMIGWSSYVVSQLIRSIWVTLGSGTWGLSYVGELLEMVTFVIIGIGFMIPAFYHKSEEQSTIFQRDNNNFEEEIENVDILSSYNLAKL</sequence>
<feature type="transmembrane region" description="Helical" evidence="1">
    <location>
        <begin position="204"/>
        <end position="227"/>
    </location>
</feature>
<keyword evidence="1" id="KW-0472">Membrane</keyword>
<feature type="transmembrane region" description="Helical" evidence="1">
    <location>
        <begin position="114"/>
        <end position="133"/>
    </location>
</feature>
<dbReference type="KEGG" id="psyt:DSAG12_02916"/>
<reference evidence="2 3" key="1">
    <citation type="journal article" date="2020" name="Nature">
        <title>Isolation of an archaeon at the prokaryote-eukaryote interface.</title>
        <authorList>
            <person name="Imachi H."/>
            <person name="Nobu M.K."/>
            <person name="Nakahara N."/>
            <person name="Morono Y."/>
            <person name="Ogawara M."/>
            <person name="Takaki Y."/>
            <person name="Takano Y."/>
            <person name="Uematsu K."/>
            <person name="Ikuta T."/>
            <person name="Ito M."/>
            <person name="Matsui Y."/>
            <person name="Miyazaki M."/>
            <person name="Murata K."/>
            <person name="Saito Y."/>
            <person name="Sakai S."/>
            <person name="Song C."/>
            <person name="Tasumi E."/>
            <person name="Yamanaka Y."/>
            <person name="Yamaguchi T."/>
            <person name="Kamagata Y."/>
            <person name="Tamaki H."/>
            <person name="Takai K."/>
        </authorList>
    </citation>
    <scope>NUCLEOTIDE SEQUENCE [LARGE SCALE GENOMIC DNA]</scope>
    <source>
        <strain evidence="2 3">MK-D1</strain>
    </source>
</reference>
<feature type="transmembrane region" description="Helical" evidence="1">
    <location>
        <begin position="86"/>
        <end position="107"/>
    </location>
</feature>
<organism evidence="2 3">
    <name type="scientific">Promethearchaeum syntrophicum</name>
    <dbReference type="NCBI Taxonomy" id="2594042"/>
    <lineage>
        <taxon>Archaea</taxon>
        <taxon>Promethearchaeati</taxon>
        <taxon>Promethearchaeota</taxon>
        <taxon>Promethearchaeia</taxon>
        <taxon>Promethearchaeales</taxon>
        <taxon>Promethearchaeaceae</taxon>
        <taxon>Promethearchaeum</taxon>
    </lineage>
</organism>
<protein>
    <submittedName>
        <fullName evidence="2">Uncharacterized protein</fullName>
    </submittedName>
</protein>
<name>A0A5B9DD81_9ARCH</name>
<gene>
    <name evidence="2" type="ORF">DSAG12_02916</name>
</gene>
<feature type="transmembrane region" description="Helical" evidence="1">
    <location>
        <begin position="173"/>
        <end position="192"/>
    </location>
</feature>
<feature type="transmembrane region" description="Helical" evidence="1">
    <location>
        <begin position="47"/>
        <end position="66"/>
    </location>
</feature>
<dbReference type="GeneID" id="41330894"/>
<dbReference type="Proteomes" id="UP000321408">
    <property type="component" value="Chromosome"/>
</dbReference>
<reference evidence="2 3" key="2">
    <citation type="journal article" date="2024" name="Int. J. Syst. Evol. Microbiol.">
        <title>Promethearchaeum syntrophicum gen. nov., sp. nov., an anaerobic, obligately syntrophic archaeon, the first isolate of the lineage 'Asgard' archaea, and proposal of the new archaeal phylum Promethearchaeota phyl. nov. and kingdom Promethearchaeati regn. nov.</title>
        <authorList>
            <person name="Imachi H."/>
            <person name="Nobu M.K."/>
            <person name="Kato S."/>
            <person name="Takaki Y."/>
            <person name="Miyazaki M."/>
            <person name="Miyata M."/>
            <person name="Ogawara M."/>
            <person name="Saito Y."/>
            <person name="Sakai S."/>
            <person name="Tahara Y.O."/>
            <person name="Takano Y."/>
            <person name="Tasumi E."/>
            <person name="Uematsu K."/>
            <person name="Yoshimura T."/>
            <person name="Itoh T."/>
            <person name="Ohkuma M."/>
            <person name="Takai K."/>
        </authorList>
    </citation>
    <scope>NUCLEOTIDE SEQUENCE [LARGE SCALE GENOMIC DNA]</scope>
    <source>
        <strain evidence="2 3">MK-D1</strain>
    </source>
</reference>
<feature type="transmembrane region" description="Helical" evidence="1">
    <location>
        <begin position="6"/>
        <end position="27"/>
    </location>
</feature>
<evidence type="ECO:0000313" key="2">
    <source>
        <dbReference type="EMBL" id="QEE17084.1"/>
    </source>
</evidence>
<feature type="transmembrane region" description="Helical" evidence="1">
    <location>
        <begin position="139"/>
        <end position="161"/>
    </location>
</feature>
<accession>A0A5B9DD81</accession>